<feature type="compositionally biased region" description="Polar residues" evidence="1">
    <location>
        <begin position="202"/>
        <end position="222"/>
    </location>
</feature>
<evidence type="ECO:0000256" key="1">
    <source>
        <dbReference type="SAM" id="MobiDB-lite"/>
    </source>
</evidence>
<feature type="region of interest" description="Disordered" evidence="1">
    <location>
        <begin position="49"/>
        <end position="86"/>
    </location>
</feature>
<evidence type="ECO:0000313" key="3">
    <source>
        <dbReference type="Proteomes" id="UP000324222"/>
    </source>
</evidence>
<feature type="compositionally biased region" description="Basic residues" evidence="1">
    <location>
        <begin position="141"/>
        <end position="154"/>
    </location>
</feature>
<comment type="caution">
    <text evidence="2">The sequence shown here is derived from an EMBL/GenBank/DDBJ whole genome shotgun (WGS) entry which is preliminary data.</text>
</comment>
<sequence length="251" mass="28323">MERRMRPSRRTQILRIMFENLRDRAARVGWTYNDFRRYSLHLHERIHGARDPARRTSNGSSHKAVPLQKLGPEPKTAPSQGFGNTDFDIPTNYDKRLFENCSRFQEVEKQRAEPPVLTDALRRTGRLPSPHRRPGLLTLYHKRRRPTTHLKAPGRTKTDDSSSSQLNLASFGKLEGQLLLTDGPTCAQGNETLGTGGATWQKGETMSCSATEDVSAPTQWGSGQPPPLTSEDQCDRQRRTDRLHPIGQSDA</sequence>
<proteinExistence type="predicted"/>
<keyword evidence="3" id="KW-1185">Reference proteome</keyword>
<dbReference type="AlphaFoldDB" id="A0A5B7GHH9"/>
<reference evidence="2 3" key="1">
    <citation type="submission" date="2019-05" db="EMBL/GenBank/DDBJ databases">
        <title>Another draft genome of Portunus trituberculatus and its Hox gene families provides insights of decapod evolution.</title>
        <authorList>
            <person name="Jeong J.-H."/>
            <person name="Song I."/>
            <person name="Kim S."/>
            <person name="Choi T."/>
            <person name="Kim D."/>
            <person name="Ryu S."/>
            <person name="Kim W."/>
        </authorList>
    </citation>
    <scope>NUCLEOTIDE SEQUENCE [LARGE SCALE GENOMIC DNA]</scope>
    <source>
        <tissue evidence="2">Muscle</tissue>
    </source>
</reference>
<dbReference type="EMBL" id="VSRR010013619">
    <property type="protein sequence ID" value="MPC56004.1"/>
    <property type="molecule type" value="Genomic_DNA"/>
</dbReference>
<gene>
    <name evidence="2" type="ORF">E2C01_049953</name>
</gene>
<feature type="compositionally biased region" description="Basic and acidic residues" evidence="1">
    <location>
        <begin position="233"/>
        <end position="244"/>
    </location>
</feature>
<evidence type="ECO:0000313" key="2">
    <source>
        <dbReference type="EMBL" id="MPC56004.1"/>
    </source>
</evidence>
<protein>
    <submittedName>
        <fullName evidence="2">Uncharacterized protein</fullName>
    </submittedName>
</protein>
<feature type="region of interest" description="Disordered" evidence="1">
    <location>
        <begin position="141"/>
        <end position="165"/>
    </location>
</feature>
<organism evidence="2 3">
    <name type="scientific">Portunus trituberculatus</name>
    <name type="common">Swimming crab</name>
    <name type="synonym">Neptunus trituberculatus</name>
    <dbReference type="NCBI Taxonomy" id="210409"/>
    <lineage>
        <taxon>Eukaryota</taxon>
        <taxon>Metazoa</taxon>
        <taxon>Ecdysozoa</taxon>
        <taxon>Arthropoda</taxon>
        <taxon>Crustacea</taxon>
        <taxon>Multicrustacea</taxon>
        <taxon>Malacostraca</taxon>
        <taxon>Eumalacostraca</taxon>
        <taxon>Eucarida</taxon>
        <taxon>Decapoda</taxon>
        <taxon>Pleocyemata</taxon>
        <taxon>Brachyura</taxon>
        <taxon>Eubrachyura</taxon>
        <taxon>Portunoidea</taxon>
        <taxon>Portunidae</taxon>
        <taxon>Portuninae</taxon>
        <taxon>Portunus</taxon>
    </lineage>
</organism>
<dbReference type="Proteomes" id="UP000324222">
    <property type="component" value="Unassembled WGS sequence"/>
</dbReference>
<name>A0A5B7GHH9_PORTR</name>
<feature type="region of interest" description="Disordered" evidence="1">
    <location>
        <begin position="190"/>
        <end position="251"/>
    </location>
</feature>
<accession>A0A5B7GHH9</accession>